<keyword evidence="1" id="KW-0175">Coiled coil</keyword>
<keyword evidence="4" id="KW-1185">Reference proteome</keyword>
<feature type="region of interest" description="Disordered" evidence="2">
    <location>
        <begin position="32"/>
        <end position="64"/>
    </location>
</feature>
<gene>
    <name evidence="3" type="ORF">N0F65_003626</name>
</gene>
<feature type="compositionally biased region" description="Polar residues" evidence="2">
    <location>
        <begin position="41"/>
        <end position="50"/>
    </location>
</feature>
<evidence type="ECO:0000313" key="3">
    <source>
        <dbReference type="EMBL" id="DBA00697.1"/>
    </source>
</evidence>
<name>A0AAV2Z1Z5_9STRA</name>
<comment type="caution">
    <text evidence="3">The sequence shown here is derived from an EMBL/GenBank/DDBJ whole genome shotgun (WGS) entry which is preliminary data.</text>
</comment>
<reference evidence="3" key="1">
    <citation type="submission" date="2022-11" db="EMBL/GenBank/DDBJ databases">
        <authorList>
            <person name="Morgan W.R."/>
            <person name="Tartar A."/>
        </authorList>
    </citation>
    <scope>NUCLEOTIDE SEQUENCE</scope>
    <source>
        <strain evidence="3">ARSEF 373</strain>
    </source>
</reference>
<feature type="coiled-coil region" evidence="1">
    <location>
        <begin position="271"/>
        <end position="300"/>
    </location>
</feature>
<protein>
    <submittedName>
        <fullName evidence="3">Uncharacterized protein</fullName>
    </submittedName>
</protein>
<evidence type="ECO:0000256" key="1">
    <source>
        <dbReference type="SAM" id="Coils"/>
    </source>
</evidence>
<dbReference type="EMBL" id="DAKRPA010000060">
    <property type="protein sequence ID" value="DBA00697.1"/>
    <property type="molecule type" value="Genomic_DNA"/>
</dbReference>
<sequence length="330" mass="37360">MSERHRATHQLRKTTLPLLKAVQALPPLPRLQQEAPDMLSSPRSGVTTPTRGPRRIRSSNDGPTRHVSSLSVLLDWISTEGNYDRYRGGDGHNGATNNAAARESVRLISEKGIRTVRKPKDVIFKIRPLAQSYRKAMDDLNASGSGITDEESIRHFILARCPHYDSLKNVMADRPSTDPSSQATWTCPPTPRSFHQHHHRLLGVGARLDRAVPGSPVPQSGIISSSKQLDRQTKSRLHEERLQWERECHEPTRELDERRVSCAEMETRSKVQVLRAKAMREQAQAEQEQELTNREKMKTTAEGLLHRKRLRELGVPEEEVNTAFPLEPTI</sequence>
<reference evidence="3" key="2">
    <citation type="journal article" date="2023" name="Microbiol Resour">
        <title>Decontamination and Annotation of the Draft Genome Sequence of the Oomycete Lagenidium giganteum ARSEF 373.</title>
        <authorList>
            <person name="Morgan W.R."/>
            <person name="Tartar A."/>
        </authorList>
    </citation>
    <scope>NUCLEOTIDE SEQUENCE</scope>
    <source>
        <strain evidence="3">ARSEF 373</strain>
    </source>
</reference>
<evidence type="ECO:0000256" key="2">
    <source>
        <dbReference type="SAM" id="MobiDB-lite"/>
    </source>
</evidence>
<dbReference type="PANTHER" id="PTHR33324">
    <property type="entry name" value="EXPRESSED PROTEIN"/>
    <property type="match status" value="1"/>
</dbReference>
<dbReference type="Proteomes" id="UP001146120">
    <property type="component" value="Unassembled WGS sequence"/>
</dbReference>
<organism evidence="3 4">
    <name type="scientific">Lagenidium giganteum</name>
    <dbReference type="NCBI Taxonomy" id="4803"/>
    <lineage>
        <taxon>Eukaryota</taxon>
        <taxon>Sar</taxon>
        <taxon>Stramenopiles</taxon>
        <taxon>Oomycota</taxon>
        <taxon>Peronosporomycetes</taxon>
        <taxon>Pythiales</taxon>
        <taxon>Pythiaceae</taxon>
    </lineage>
</organism>
<feature type="compositionally biased region" description="Polar residues" evidence="2">
    <location>
        <begin position="217"/>
        <end position="227"/>
    </location>
</feature>
<dbReference type="PANTHER" id="PTHR33324:SF2">
    <property type="entry name" value="MYB_SANT-LIKE DNA-BINDING DOMAIN-CONTAINING PROTEIN"/>
    <property type="match status" value="1"/>
</dbReference>
<proteinExistence type="predicted"/>
<feature type="region of interest" description="Disordered" evidence="2">
    <location>
        <begin position="213"/>
        <end position="233"/>
    </location>
</feature>
<evidence type="ECO:0000313" key="4">
    <source>
        <dbReference type="Proteomes" id="UP001146120"/>
    </source>
</evidence>
<dbReference type="AlphaFoldDB" id="A0AAV2Z1Z5"/>
<accession>A0AAV2Z1Z5</accession>